<feature type="compositionally biased region" description="Basic and acidic residues" evidence="1">
    <location>
        <begin position="55"/>
        <end position="67"/>
    </location>
</feature>
<gene>
    <name evidence="2" type="ORF">SAMN04489743_2892</name>
</gene>
<dbReference type="EMBL" id="LT629779">
    <property type="protein sequence ID" value="SDT43380.1"/>
    <property type="molecule type" value="Genomic_DNA"/>
</dbReference>
<dbReference type="InterPro" id="IPR045596">
    <property type="entry name" value="DUF6459"/>
</dbReference>
<evidence type="ECO:0008006" key="4">
    <source>
        <dbReference type="Google" id="ProtNLM"/>
    </source>
</evidence>
<dbReference type="Pfam" id="PF20060">
    <property type="entry name" value="DUF6459"/>
    <property type="match status" value="1"/>
</dbReference>
<feature type="region of interest" description="Disordered" evidence="1">
    <location>
        <begin position="1"/>
        <end position="67"/>
    </location>
</feature>
<keyword evidence="3" id="KW-1185">Reference proteome</keyword>
<evidence type="ECO:0000313" key="3">
    <source>
        <dbReference type="Proteomes" id="UP000198751"/>
    </source>
</evidence>
<sequence length="180" mass="19770">MPAVTPIRALQGRTESKADKGFTPGAASQEPPEQTQLRQRQLRALGQGRPAPRSGEPDQLRAADEESEVRALTRGTVQAAMEVLAGIRPVHQLARRLDPRCLAALQHRAALIRREITRTGNPALGRLHRNSIVRSVRICEVAVGTYEASAVVVDDVRARAVAIRLERSKQVWRVTELVIG</sequence>
<feature type="compositionally biased region" description="Low complexity" evidence="1">
    <location>
        <begin position="29"/>
        <end position="50"/>
    </location>
</feature>
<accession>A0A1H2ABL7</accession>
<reference evidence="3" key="1">
    <citation type="submission" date="2016-10" db="EMBL/GenBank/DDBJ databases">
        <authorList>
            <person name="Varghese N."/>
            <person name="Submissions S."/>
        </authorList>
    </citation>
    <scope>NUCLEOTIDE SEQUENCE [LARGE SCALE GENOMIC DNA]</scope>
    <source>
        <strain evidence="3">IMMIB L-1606</strain>
    </source>
</reference>
<protein>
    <recommendedName>
        <fullName evidence="4">3-hydroxyacyl-CoA dehydrogenase</fullName>
    </recommendedName>
</protein>
<proteinExistence type="predicted"/>
<organism evidence="2 3">
    <name type="scientific">Pseudarthrobacter equi</name>
    <dbReference type="NCBI Taxonomy" id="728066"/>
    <lineage>
        <taxon>Bacteria</taxon>
        <taxon>Bacillati</taxon>
        <taxon>Actinomycetota</taxon>
        <taxon>Actinomycetes</taxon>
        <taxon>Micrococcales</taxon>
        <taxon>Micrococcaceae</taxon>
        <taxon>Pseudarthrobacter</taxon>
    </lineage>
</organism>
<dbReference type="AlphaFoldDB" id="A0A1H2ABL7"/>
<evidence type="ECO:0000256" key="1">
    <source>
        <dbReference type="SAM" id="MobiDB-lite"/>
    </source>
</evidence>
<dbReference type="Proteomes" id="UP000198751">
    <property type="component" value="Chromosome I"/>
</dbReference>
<dbReference type="RefSeq" id="WP_091721448.1">
    <property type="nucleotide sequence ID" value="NZ_CAUQLD010000003.1"/>
</dbReference>
<dbReference type="OrthoDB" id="3731420at2"/>
<name>A0A1H2ABL7_9MICC</name>
<evidence type="ECO:0000313" key="2">
    <source>
        <dbReference type="EMBL" id="SDT43380.1"/>
    </source>
</evidence>